<protein>
    <recommendedName>
        <fullName evidence="3">Phasin domain-containing protein</fullName>
    </recommendedName>
</protein>
<dbReference type="EMBL" id="CP053985">
    <property type="protein sequence ID" value="QKH36649.1"/>
    <property type="molecule type" value="Genomic_DNA"/>
</dbReference>
<organism evidence="1 2">
    <name type="scientific">Achromobacter pestifer</name>
    <dbReference type="NCBI Taxonomy" id="1353889"/>
    <lineage>
        <taxon>Bacteria</taxon>
        <taxon>Pseudomonadati</taxon>
        <taxon>Pseudomonadota</taxon>
        <taxon>Betaproteobacteria</taxon>
        <taxon>Burkholderiales</taxon>
        <taxon>Alcaligenaceae</taxon>
        <taxon>Achromobacter</taxon>
    </lineage>
</organism>
<keyword evidence="2" id="KW-1185">Reference proteome</keyword>
<dbReference type="Proteomes" id="UP000500970">
    <property type="component" value="Chromosome"/>
</dbReference>
<dbReference type="AlphaFoldDB" id="A0A7D4E1E3"/>
<gene>
    <name evidence="1" type="ORF">FOC84_17470</name>
</gene>
<name>A0A7D4E1E3_9BURK</name>
<proteinExistence type="predicted"/>
<reference evidence="1 2" key="1">
    <citation type="submission" date="2020-05" db="EMBL/GenBank/DDBJ databases">
        <title>FDA dAtabase for Regulatory Grade micrObial Sequences (FDA-ARGOS): Supporting development and validation of Infectious Disease Dx tests.</title>
        <authorList>
            <person name="Sproer C."/>
            <person name="Gronow S."/>
            <person name="Severitt S."/>
            <person name="Schroder I."/>
            <person name="Tallon L."/>
            <person name="Sadzewicz L."/>
            <person name="Zhao X."/>
            <person name="Vavikolanu K."/>
            <person name="Mehta A."/>
            <person name="Aluvathingal J."/>
            <person name="Nadendla S."/>
            <person name="Myers T."/>
            <person name="Yan Y."/>
            <person name="Sichtig H."/>
        </authorList>
    </citation>
    <scope>NUCLEOTIDE SEQUENCE [LARGE SCALE GENOMIC DNA]</scope>
    <source>
        <strain evidence="1 2">FDAARGOS_790</strain>
    </source>
</reference>
<evidence type="ECO:0000313" key="2">
    <source>
        <dbReference type="Proteomes" id="UP000500970"/>
    </source>
</evidence>
<dbReference type="KEGG" id="apes:FOC84_17470"/>
<evidence type="ECO:0008006" key="3">
    <source>
        <dbReference type="Google" id="ProtNLM"/>
    </source>
</evidence>
<sequence>MMKKTTASTPLGLASANAAYCQRMAQLAQESQQRWIELGRRLAGGSAEQYLATLAPLQQSGNWQEIAPALGEMTRKQWQSQLEASQAITHALLEEQATLAAGISEAMTGWLKQAAGGGVGMDATPMAQIWTTLSNQMASACSAMRDASKPGAHHDG</sequence>
<accession>A0A7D4E1E3</accession>
<evidence type="ECO:0000313" key="1">
    <source>
        <dbReference type="EMBL" id="QKH36649.1"/>
    </source>
</evidence>